<dbReference type="SUPFAM" id="SSF50156">
    <property type="entry name" value="PDZ domain-like"/>
    <property type="match status" value="1"/>
</dbReference>
<evidence type="ECO:0000313" key="3">
    <source>
        <dbReference type="Proteomes" id="UP001224775"/>
    </source>
</evidence>
<dbReference type="Gene3D" id="2.30.42.10">
    <property type="match status" value="1"/>
</dbReference>
<dbReference type="PROSITE" id="PS50106">
    <property type="entry name" value="PDZ"/>
    <property type="match status" value="1"/>
</dbReference>
<protein>
    <recommendedName>
        <fullName evidence="1">PDZ domain-containing protein</fullName>
    </recommendedName>
</protein>
<gene>
    <name evidence="2" type="ORF">QTG54_009300</name>
</gene>
<dbReference type="Pfam" id="PF00595">
    <property type="entry name" value="PDZ"/>
    <property type="match status" value="1"/>
</dbReference>
<name>A0AAD8Y758_9STRA</name>
<evidence type="ECO:0000259" key="1">
    <source>
        <dbReference type="PROSITE" id="PS50106"/>
    </source>
</evidence>
<organism evidence="2 3">
    <name type="scientific">Skeletonema marinoi</name>
    <dbReference type="NCBI Taxonomy" id="267567"/>
    <lineage>
        <taxon>Eukaryota</taxon>
        <taxon>Sar</taxon>
        <taxon>Stramenopiles</taxon>
        <taxon>Ochrophyta</taxon>
        <taxon>Bacillariophyta</taxon>
        <taxon>Coscinodiscophyceae</taxon>
        <taxon>Thalassiosirophycidae</taxon>
        <taxon>Thalassiosirales</taxon>
        <taxon>Skeletonemataceae</taxon>
        <taxon>Skeletonema</taxon>
        <taxon>Skeletonema marinoi-dohrnii complex</taxon>
    </lineage>
</organism>
<evidence type="ECO:0000313" key="2">
    <source>
        <dbReference type="EMBL" id="KAK1740350.1"/>
    </source>
</evidence>
<accession>A0AAD8Y758</accession>
<dbReference type="AlphaFoldDB" id="A0AAD8Y758"/>
<reference evidence="2" key="1">
    <citation type="submission" date="2023-06" db="EMBL/GenBank/DDBJ databases">
        <title>Survivors Of The Sea: Transcriptome response of Skeletonema marinoi to long-term dormancy.</title>
        <authorList>
            <person name="Pinder M.I.M."/>
            <person name="Kourtchenko O."/>
            <person name="Robertson E.K."/>
            <person name="Larsson T."/>
            <person name="Maumus F."/>
            <person name="Osuna-Cruz C.M."/>
            <person name="Vancaester E."/>
            <person name="Stenow R."/>
            <person name="Vandepoele K."/>
            <person name="Ploug H."/>
            <person name="Bruchert V."/>
            <person name="Godhe A."/>
            <person name="Topel M."/>
        </authorList>
    </citation>
    <scope>NUCLEOTIDE SEQUENCE</scope>
    <source>
        <strain evidence="2">R05AC</strain>
    </source>
</reference>
<dbReference type="SMART" id="SM00228">
    <property type="entry name" value="PDZ"/>
    <property type="match status" value="1"/>
</dbReference>
<dbReference type="Proteomes" id="UP001224775">
    <property type="component" value="Unassembled WGS sequence"/>
</dbReference>
<dbReference type="EMBL" id="JATAAI010000016">
    <property type="protein sequence ID" value="KAK1740350.1"/>
    <property type="molecule type" value="Genomic_DNA"/>
</dbReference>
<dbReference type="CDD" id="cd00136">
    <property type="entry name" value="PDZ_canonical"/>
    <property type="match status" value="1"/>
</dbReference>
<dbReference type="InterPro" id="IPR001478">
    <property type="entry name" value="PDZ"/>
</dbReference>
<sequence length="263" mass="28811">MSHYTATITITKQSKNQSIGIGLKETDAGLTISSINSEGPLSQTCLKPGMKLLAINNIEVSGLSSREAVQIMKDAEGKLALSAVDFVPANITFQVAVTRVRKDNGQINERVLATMKRDINNATPTIFMEAGVPSNTFSKIYTLIESELLPPAMALRSHETTYDKEMQSYTGKQMVKGGIIGFGTESNHEKKVLQMVKQGAQLQRNVDLKAGQVKDQINAMLARYNIMATVALESRRLVKYSSKQKQANTALDVVGIQFFPIPM</sequence>
<dbReference type="InterPro" id="IPR036034">
    <property type="entry name" value="PDZ_sf"/>
</dbReference>
<comment type="caution">
    <text evidence="2">The sequence shown here is derived from an EMBL/GenBank/DDBJ whole genome shotgun (WGS) entry which is preliminary data.</text>
</comment>
<proteinExistence type="predicted"/>
<feature type="domain" description="PDZ" evidence="1">
    <location>
        <begin position="7"/>
        <end position="81"/>
    </location>
</feature>
<keyword evidence="3" id="KW-1185">Reference proteome</keyword>